<dbReference type="RefSeq" id="WP_060531533.1">
    <property type="nucleotide sequence ID" value="NZ_CP013023.1"/>
</dbReference>
<dbReference type="AlphaFoldDB" id="A0A172ZBJ9"/>
<accession>A0A172ZBJ9</accession>
<dbReference type="Proteomes" id="UP000078148">
    <property type="component" value="Chromosome"/>
</dbReference>
<dbReference type="OrthoDB" id="2611907at2"/>
<keyword evidence="2" id="KW-1185">Reference proteome</keyword>
<protein>
    <submittedName>
        <fullName evidence="1">Uncharacterized protein</fullName>
    </submittedName>
</protein>
<reference evidence="2" key="1">
    <citation type="submission" date="2015-10" db="EMBL/GenBank/DDBJ databases">
        <title>Genome of Paenibacillus bovis sp. nov.</title>
        <authorList>
            <person name="Wu Z."/>
            <person name="Gao C."/>
            <person name="Liu Z."/>
            <person name="Zheng H."/>
        </authorList>
    </citation>
    <scope>NUCLEOTIDE SEQUENCE [LARGE SCALE GENOMIC DNA]</scope>
    <source>
        <strain evidence="2">BD3526</strain>
    </source>
</reference>
<dbReference type="KEGG" id="pbv:AR543_02425"/>
<sequence>MKNKLYITSLFILLLASILFGIRTAFSYNFNISLGNHLDKNNVKLNLEEEKNHLGIYFNNNIEQFSQIYNEADLVAEVETTSERLNYAQTIKTGIKAIKIFKGKDLLANNQAYIYEPSYFFGDNYFSFGGYQILKPRKTYIVFLKKLKVPKNYVYKADEDISFIPVSSYYSKFELGNSKTKLLDQTDVDNGMDYKKVKEYEILTTSENKLNKFKELKKEVIEKFNL</sequence>
<organism evidence="1 2">
    <name type="scientific">Paenibacillus bovis</name>
    <dbReference type="NCBI Taxonomy" id="1616788"/>
    <lineage>
        <taxon>Bacteria</taxon>
        <taxon>Bacillati</taxon>
        <taxon>Bacillota</taxon>
        <taxon>Bacilli</taxon>
        <taxon>Bacillales</taxon>
        <taxon>Paenibacillaceae</taxon>
        <taxon>Paenibacillus</taxon>
    </lineage>
</organism>
<dbReference type="STRING" id="1616788.AR543_02425"/>
<gene>
    <name evidence="1" type="ORF">AR543_02425</name>
</gene>
<proteinExistence type="predicted"/>
<evidence type="ECO:0000313" key="1">
    <source>
        <dbReference type="EMBL" id="ANF94998.1"/>
    </source>
</evidence>
<name>A0A172ZBJ9_9BACL</name>
<dbReference type="EMBL" id="CP013023">
    <property type="protein sequence ID" value="ANF94998.1"/>
    <property type="molecule type" value="Genomic_DNA"/>
</dbReference>
<reference evidence="1 2" key="2">
    <citation type="journal article" date="2016" name="Int. J. Syst. Evol. Microbiol.">
        <title>Paenibacillus bovis sp. nov., isolated from raw yak (Bos grunniens) milk.</title>
        <authorList>
            <person name="Gao C."/>
            <person name="Han J."/>
            <person name="Liu Z."/>
            <person name="Xu X."/>
            <person name="Hang F."/>
            <person name="Wu Z."/>
        </authorList>
    </citation>
    <scope>NUCLEOTIDE SEQUENCE [LARGE SCALE GENOMIC DNA]</scope>
    <source>
        <strain evidence="1 2">BD3526</strain>
    </source>
</reference>
<evidence type="ECO:0000313" key="2">
    <source>
        <dbReference type="Proteomes" id="UP000078148"/>
    </source>
</evidence>